<dbReference type="PROSITE" id="PS50970">
    <property type="entry name" value="HCY"/>
    <property type="match status" value="1"/>
</dbReference>
<evidence type="ECO:0000256" key="4">
    <source>
        <dbReference type="PROSITE-ProRule" id="PRU00333"/>
    </source>
</evidence>
<evidence type="ECO:0000256" key="5">
    <source>
        <dbReference type="SAM" id="MobiDB-lite"/>
    </source>
</evidence>
<dbReference type="SUPFAM" id="SSF82282">
    <property type="entry name" value="Homocysteine S-methyltransferase"/>
    <property type="match status" value="1"/>
</dbReference>
<protein>
    <recommendedName>
        <fullName evidence="6">Hcy-binding domain-containing protein</fullName>
    </recommendedName>
</protein>
<evidence type="ECO:0000259" key="6">
    <source>
        <dbReference type="PROSITE" id="PS50970"/>
    </source>
</evidence>
<keyword evidence="1 4" id="KW-0489">Methyltransferase</keyword>
<keyword evidence="8" id="KW-1185">Reference proteome</keyword>
<dbReference type="RefSeq" id="WP_015443737.1">
    <property type="nucleotide sequence ID" value="NC_020520.1"/>
</dbReference>
<dbReference type="InterPro" id="IPR017226">
    <property type="entry name" value="BHMT-like"/>
</dbReference>
<name>A0A6C7EDP0_ILUCY</name>
<keyword evidence="3 4" id="KW-0479">Metal-binding</keyword>
<feature type="domain" description="Hcy-binding" evidence="6">
    <location>
        <begin position="2"/>
        <end position="291"/>
    </location>
</feature>
<comment type="cofactor">
    <cofactor evidence="3">
        <name>Zn(2+)</name>
        <dbReference type="ChEBI" id="CHEBI:29105"/>
    </cofactor>
    <text evidence="3">Binds 1 zinc ion per subunit.</text>
</comment>
<organism evidence="7 8">
    <name type="scientific">Ilumatobacter coccineus (strain NBRC 103263 / KCTC 29153 / YM16-304)</name>
    <dbReference type="NCBI Taxonomy" id="1313172"/>
    <lineage>
        <taxon>Bacteria</taxon>
        <taxon>Bacillati</taxon>
        <taxon>Actinomycetota</taxon>
        <taxon>Acidimicrobiia</taxon>
        <taxon>Acidimicrobiales</taxon>
        <taxon>Ilumatobacteraceae</taxon>
        <taxon>Ilumatobacter</taxon>
    </lineage>
</organism>
<keyword evidence="3 4" id="KW-0862">Zinc</keyword>
<dbReference type="InterPro" id="IPR003726">
    <property type="entry name" value="HCY_dom"/>
</dbReference>
<dbReference type="InterPro" id="IPR036589">
    <property type="entry name" value="HCY_dom_sf"/>
</dbReference>
<feature type="binding site" evidence="3 4">
    <location>
        <position position="276"/>
    </location>
    <ligand>
        <name>Zn(2+)</name>
        <dbReference type="ChEBI" id="CHEBI:29105"/>
    </ligand>
</feature>
<dbReference type="AlphaFoldDB" id="A0A6C7EDP0"/>
<feature type="region of interest" description="Disordered" evidence="5">
    <location>
        <begin position="310"/>
        <end position="330"/>
    </location>
</feature>
<dbReference type="GO" id="GO:0008168">
    <property type="term" value="F:methyltransferase activity"/>
    <property type="evidence" value="ECO:0007669"/>
    <property type="project" value="UniProtKB-UniRule"/>
</dbReference>
<evidence type="ECO:0000313" key="8">
    <source>
        <dbReference type="Proteomes" id="UP000011863"/>
    </source>
</evidence>
<keyword evidence="2 4" id="KW-0808">Transferase</keyword>
<dbReference type="GO" id="GO:0009086">
    <property type="term" value="P:methionine biosynthetic process"/>
    <property type="evidence" value="ECO:0007669"/>
    <property type="project" value="InterPro"/>
</dbReference>
<dbReference type="NCBIfam" id="NF005718">
    <property type="entry name" value="PRK07534.1"/>
    <property type="match status" value="1"/>
</dbReference>
<dbReference type="Proteomes" id="UP000011863">
    <property type="component" value="Chromosome"/>
</dbReference>
<feature type="binding site" evidence="3 4">
    <location>
        <position position="210"/>
    </location>
    <ligand>
        <name>Zn(2+)</name>
        <dbReference type="ChEBI" id="CHEBI:29105"/>
    </ligand>
</feature>
<dbReference type="GO" id="GO:0008270">
    <property type="term" value="F:zinc ion binding"/>
    <property type="evidence" value="ECO:0007669"/>
    <property type="project" value="InterPro"/>
</dbReference>
<feature type="binding site" evidence="3 4">
    <location>
        <position position="277"/>
    </location>
    <ligand>
        <name>Zn(2+)</name>
        <dbReference type="ChEBI" id="CHEBI:29105"/>
    </ligand>
</feature>
<dbReference type="Pfam" id="PF02574">
    <property type="entry name" value="S-methyl_trans"/>
    <property type="match status" value="1"/>
</dbReference>
<dbReference type="KEGG" id="aym:YM304_41760"/>
<dbReference type="PANTHER" id="PTHR11103">
    <property type="entry name" value="SLR1189 PROTEIN"/>
    <property type="match status" value="1"/>
</dbReference>
<dbReference type="PANTHER" id="PTHR11103:SF18">
    <property type="entry name" value="SLR1189 PROTEIN"/>
    <property type="match status" value="1"/>
</dbReference>
<evidence type="ECO:0000256" key="2">
    <source>
        <dbReference type="ARBA" id="ARBA00022679"/>
    </source>
</evidence>
<evidence type="ECO:0000256" key="1">
    <source>
        <dbReference type="ARBA" id="ARBA00022603"/>
    </source>
</evidence>
<dbReference type="PIRSF" id="PIRSF037505">
    <property type="entry name" value="Betaine_HMT"/>
    <property type="match status" value="1"/>
</dbReference>
<sequence length="330" mass="34536">MTILHDLIDERGVLLIDGAMGTELFSRGLESGGAPELWNVEHPDRVTAVHTDYINAGSDIVLTNSFGGTGFRLKLHQADDRVLELNEAAARVARAAADAADRRVLVAGSMGPTGELLEPMGSMTPETCAAAFAEQAKGLDAGGADVLWIETMSHLDEIAAAVEGARSVSNLPICATLSYDTAGRTMMGVTGADAVTRLAEIGVDAVGANCGNNLADTEAALEEMRATNADILLVSKANAGMPQWVGAELHYSGSPEVMAAHAVRQREAGIQIIGACCGSSPEHLAMMRKVLDGEIEVPDVEVEVAAVRQVAKPRERRGGRRKPGPAGASY</sequence>
<gene>
    <name evidence="7" type="ORF">YM304_41760</name>
</gene>
<reference evidence="7 8" key="1">
    <citation type="journal article" date="2013" name="Int. J. Syst. Evol. Microbiol.">
        <title>Ilumatobacter nonamiense sp. nov. and Ilumatobacter coccineum sp. nov., isolated from seashore sand.</title>
        <authorList>
            <person name="Matsumoto A."/>
            <person name="Kasai H."/>
            <person name="Matsuo Y."/>
            <person name="Shizuri Y."/>
            <person name="Ichikawa N."/>
            <person name="Fujita N."/>
            <person name="Omura S."/>
            <person name="Takahashi Y."/>
        </authorList>
    </citation>
    <scope>NUCLEOTIDE SEQUENCE [LARGE SCALE GENOMIC DNA]</scope>
    <source>
        <strain evidence="8">NBRC 103263 / KCTC 29153 / YM16-304</strain>
    </source>
</reference>
<dbReference type="GO" id="GO:0032259">
    <property type="term" value="P:methylation"/>
    <property type="evidence" value="ECO:0007669"/>
    <property type="project" value="UniProtKB-KW"/>
</dbReference>
<evidence type="ECO:0000313" key="7">
    <source>
        <dbReference type="EMBL" id="BAN04490.1"/>
    </source>
</evidence>
<evidence type="ECO:0000256" key="3">
    <source>
        <dbReference type="PIRSR" id="PIRSR037505-2"/>
    </source>
</evidence>
<dbReference type="EMBL" id="AP012057">
    <property type="protein sequence ID" value="BAN04490.1"/>
    <property type="molecule type" value="Genomic_DNA"/>
</dbReference>
<feature type="compositionally biased region" description="Basic residues" evidence="5">
    <location>
        <begin position="314"/>
        <end position="323"/>
    </location>
</feature>
<dbReference type="Gene3D" id="3.20.20.330">
    <property type="entry name" value="Homocysteine-binding-like domain"/>
    <property type="match status" value="1"/>
</dbReference>
<dbReference type="OrthoDB" id="9803687at2"/>
<accession>A0A6C7EDP0</accession>
<proteinExistence type="predicted"/>